<dbReference type="GO" id="GO:0003676">
    <property type="term" value="F:nucleic acid binding"/>
    <property type="evidence" value="ECO:0007669"/>
    <property type="project" value="InterPro"/>
</dbReference>
<dbReference type="InterPro" id="IPR012337">
    <property type="entry name" value="RNaseH-like_sf"/>
</dbReference>
<dbReference type="InterPro" id="IPR036397">
    <property type="entry name" value="RNaseH_sf"/>
</dbReference>
<dbReference type="Gene3D" id="3.40.50.2300">
    <property type="match status" value="1"/>
</dbReference>
<feature type="domain" description="Piwi" evidence="2">
    <location>
        <begin position="418"/>
        <end position="718"/>
    </location>
</feature>
<dbReference type="Proteomes" id="UP001497623">
    <property type="component" value="Unassembled WGS sequence"/>
</dbReference>
<accession>A0AAV2RCB1</accession>
<dbReference type="PROSITE" id="PS50822">
    <property type="entry name" value="PIWI"/>
    <property type="match status" value="1"/>
</dbReference>
<evidence type="ECO:0000259" key="2">
    <source>
        <dbReference type="PROSITE" id="PS50822"/>
    </source>
</evidence>
<name>A0AAV2RCB1_MEGNR</name>
<dbReference type="CDD" id="cd04657">
    <property type="entry name" value="Piwi_ago-like"/>
    <property type="match status" value="1"/>
</dbReference>
<dbReference type="InterPro" id="IPR003165">
    <property type="entry name" value="Piwi"/>
</dbReference>
<protein>
    <recommendedName>
        <fullName evidence="2">Piwi domain-containing protein</fullName>
    </recommendedName>
</protein>
<dbReference type="InterPro" id="IPR045246">
    <property type="entry name" value="Piwi_ago-like"/>
</dbReference>
<dbReference type="Pfam" id="PF02171">
    <property type="entry name" value="Piwi"/>
    <property type="match status" value="1"/>
</dbReference>
<feature type="non-terminal residue" evidence="3">
    <location>
        <position position="765"/>
    </location>
</feature>
<dbReference type="SUPFAM" id="SSF53098">
    <property type="entry name" value="Ribonuclease H-like"/>
    <property type="match status" value="1"/>
</dbReference>
<evidence type="ECO:0000313" key="3">
    <source>
        <dbReference type="EMBL" id="CAL4122400.1"/>
    </source>
</evidence>
<organism evidence="3 4">
    <name type="scientific">Meganyctiphanes norvegica</name>
    <name type="common">Northern krill</name>
    <name type="synonym">Thysanopoda norvegica</name>
    <dbReference type="NCBI Taxonomy" id="48144"/>
    <lineage>
        <taxon>Eukaryota</taxon>
        <taxon>Metazoa</taxon>
        <taxon>Ecdysozoa</taxon>
        <taxon>Arthropoda</taxon>
        <taxon>Crustacea</taxon>
        <taxon>Multicrustacea</taxon>
        <taxon>Malacostraca</taxon>
        <taxon>Eumalacostraca</taxon>
        <taxon>Eucarida</taxon>
        <taxon>Euphausiacea</taxon>
        <taxon>Euphausiidae</taxon>
        <taxon>Meganyctiphanes</taxon>
    </lineage>
</organism>
<reference evidence="3 4" key="1">
    <citation type="submission" date="2024-05" db="EMBL/GenBank/DDBJ databases">
        <authorList>
            <person name="Wallberg A."/>
        </authorList>
    </citation>
    <scope>NUCLEOTIDE SEQUENCE [LARGE SCALE GENOMIC DNA]</scope>
</reference>
<dbReference type="PANTHER" id="PTHR22891">
    <property type="entry name" value="EUKARYOTIC TRANSLATION INITIATION FACTOR 2C"/>
    <property type="match status" value="1"/>
</dbReference>
<dbReference type="Gene3D" id="3.30.420.10">
    <property type="entry name" value="Ribonuclease H-like superfamily/Ribonuclease H"/>
    <property type="match status" value="1"/>
</dbReference>
<evidence type="ECO:0000313" key="4">
    <source>
        <dbReference type="Proteomes" id="UP001497623"/>
    </source>
</evidence>
<evidence type="ECO:0000256" key="1">
    <source>
        <dbReference type="SAM" id="Phobius"/>
    </source>
</evidence>
<proteinExistence type="predicted"/>
<keyword evidence="1" id="KW-0812">Transmembrane</keyword>
<dbReference type="EMBL" id="CAXKWB010020083">
    <property type="protein sequence ID" value="CAL4122400.1"/>
    <property type="molecule type" value="Genomic_DNA"/>
</dbReference>
<keyword evidence="1" id="KW-0472">Membrane</keyword>
<gene>
    <name evidence="3" type="ORF">MNOR_LOCUS23122</name>
</gene>
<dbReference type="AlphaFoldDB" id="A0AAV2RCB1"/>
<feature type="transmembrane region" description="Helical" evidence="1">
    <location>
        <begin position="207"/>
        <end position="226"/>
    </location>
</feature>
<dbReference type="SMART" id="SM00950">
    <property type="entry name" value="Piwi"/>
    <property type="match status" value="1"/>
</dbReference>
<sequence>MGEGISPCVQATTHMSGTNTQILDKAKFIKLKNDISKDRRASTDKIIYIRDSSEETASQPFSLLSVVTVRKGTNRAKDLAGRDKGHANHQSRSALAEAEIVTTSSHGTLSRSIRKSHPKTLHDDLHDECFSHEQLILDSGVIRCTTKALTLSFKLCQQKLYLNKVRRELHGLGLRVVINKIIRNCFICIEHRSTYLRFPYPPRWGRASVTLSMLVGYFSLNMMFFVLRCLVLGSKVVINATSIYLSDFPMFHVFPSLYRVRKEEKKIGEGLVRSTSSPLGVSLKFVRASVRREKLSALTIQKNAKFDMVDSSPSCGKKALLKKKVRLGHFILAAASFWFSVVHDKTFFKTFSKQPTMIIKHHLYVENESGLNFLTNLQRMGKERGMSIEWPITIQNSRQPNPESEFVQMKQKNPNLQMIMVIISKGGDLYGRIKRIGDREVCIVTQCVLGQNVQKNAPSTVGNILLKINAKMGGTNNVLGNTSQPIVFGQPVMIMGADVNHPRAGDTSTPSLAAVVGSLDRFASKYAVEIRHQRHRVEMIQDLKDMTKNLLMAFYEHTKRKPERIVMYRDGVSESQFLEVLSYELKAMRAACMSLDKNYQPGITFIVVQKRHHTRLFCQEKDGVGKSKNIPPGTTVDTCITHPSEADFYLCSHQGIQGTSRPTHYHLLWDDNDLDMNNLQTMTYALCHLYSRCTRSVSIPTPAYYAHLAAFRAKVHIEDICASETSSVASGDEASGPSDAVLSKAVRFDRSQEVYKKMYKQMFYV</sequence>
<keyword evidence="4" id="KW-1185">Reference proteome</keyword>
<feature type="transmembrane region" description="Helical" evidence="1">
    <location>
        <begin position="327"/>
        <end position="343"/>
    </location>
</feature>
<comment type="caution">
    <text evidence="3">The sequence shown here is derived from an EMBL/GenBank/DDBJ whole genome shotgun (WGS) entry which is preliminary data.</text>
</comment>
<keyword evidence="1" id="KW-1133">Transmembrane helix</keyword>